<dbReference type="GO" id="GO:0003824">
    <property type="term" value="F:catalytic activity"/>
    <property type="evidence" value="ECO:0007669"/>
    <property type="project" value="InterPro"/>
</dbReference>
<comment type="pathway">
    <text evidence="1 7">Cofactor biosynthesis; adenosylcobalamin biosynthesis.</text>
</comment>
<evidence type="ECO:0000256" key="3">
    <source>
        <dbReference type="ARBA" id="ARBA00019833"/>
    </source>
</evidence>
<keyword evidence="5 7" id="KW-0315">Glutamine amidotransferase</keyword>
<dbReference type="InterPro" id="IPR029062">
    <property type="entry name" value="Class_I_gatase-like"/>
</dbReference>
<dbReference type="KEGG" id="rhf:EUB48_08765"/>
<reference evidence="10 11" key="1">
    <citation type="submission" date="2019-01" db="EMBL/GenBank/DDBJ databases">
        <title>Genomic insights into a novel species Rhodoferax sp.</title>
        <authorList>
            <person name="Jin L."/>
        </authorList>
    </citation>
    <scope>NUCLEOTIDE SEQUENCE [LARGE SCALE GENOMIC DNA]</scope>
    <source>
        <strain evidence="10 11">CHu59-6-5</strain>
    </source>
</reference>
<dbReference type="NCBIfam" id="NF001989">
    <property type="entry name" value="PRK00784.1"/>
    <property type="match status" value="1"/>
</dbReference>
<gene>
    <name evidence="7" type="primary">cobQ</name>
    <name evidence="10" type="ORF">EUB48_08765</name>
</gene>
<dbReference type="EMBL" id="CP035503">
    <property type="protein sequence ID" value="QDL37355.1"/>
    <property type="molecule type" value="Genomic_DNA"/>
</dbReference>
<feature type="active site" description="Nucleophile" evidence="7">
    <location>
        <position position="331"/>
    </location>
</feature>
<dbReference type="SUPFAM" id="SSF52540">
    <property type="entry name" value="P-loop containing nucleoside triphosphate hydrolases"/>
    <property type="match status" value="1"/>
</dbReference>
<keyword evidence="11" id="KW-1185">Reference proteome</keyword>
<sequence>MTAKCVMVLGTTSGAGKSWLTTALCRWYARQGLKVAPFKAQNMSNNARVVAQGEIGSAQYFQALAARAQPEVRMNPLLLKPERDTHSQVVLMGQVDEALSRMPWRGRSASVWPVVARALDGLRAENDVLVIEGAGSPAEINLHDSDIVNMRVALHAQARCLLVTDIDRGGAFAHLYGTWALLPEAERVLIKGFVLNKFRGDAALLAPAPQQLQELTRIPTVATLPMWWQHGLPEEDGVFADRSVAAGVVSQTIAVVAYPRISNLDEFQPLKNVPGVRLVWARGPTDVAGADWIILPGSKHTSGDLAWLRAQGLDRAIAAHAAQGRAVLGICGGLQMLGEALIDPHGIDGNGPGLGLLPLVTVFDAVKTVQRKSASFGSLCGPWSALSGVAMQGYEIHHGQTAQHPAMAAGGDVAQAVMPDALAWQNAAGNVLGLYLHGLFEDPAALHALFGAAAPTLDSVFDGLADYIERHFEPGVLRSLVA</sequence>
<dbReference type="Gene3D" id="3.40.50.880">
    <property type="match status" value="1"/>
</dbReference>
<evidence type="ECO:0000313" key="10">
    <source>
        <dbReference type="EMBL" id="QDL37355.1"/>
    </source>
</evidence>
<dbReference type="NCBIfam" id="TIGR00313">
    <property type="entry name" value="cobQ"/>
    <property type="match status" value="1"/>
</dbReference>
<name>A0A515DAC9_9BURK</name>
<protein>
    <recommendedName>
        <fullName evidence="3 7">Cobyric acid synthase</fullName>
    </recommendedName>
</protein>
<comment type="similarity">
    <text evidence="2 7">Belongs to the CobB/CobQ family. CobQ subfamily.</text>
</comment>
<dbReference type="Pfam" id="PF01656">
    <property type="entry name" value="CbiA"/>
    <property type="match status" value="1"/>
</dbReference>
<dbReference type="UniPathway" id="UPA00148"/>
<organism evidence="10 11">
    <name type="scientific">Rhodoferax sediminis</name>
    <dbReference type="NCBI Taxonomy" id="2509614"/>
    <lineage>
        <taxon>Bacteria</taxon>
        <taxon>Pseudomonadati</taxon>
        <taxon>Pseudomonadota</taxon>
        <taxon>Betaproteobacteria</taxon>
        <taxon>Burkholderiales</taxon>
        <taxon>Comamonadaceae</taxon>
        <taxon>Rhodoferax</taxon>
    </lineage>
</organism>
<dbReference type="Proteomes" id="UP000316798">
    <property type="component" value="Chromosome"/>
</dbReference>
<accession>A0A515DAC9</accession>
<evidence type="ECO:0000256" key="1">
    <source>
        <dbReference type="ARBA" id="ARBA00004953"/>
    </source>
</evidence>
<evidence type="ECO:0000256" key="7">
    <source>
        <dbReference type="HAMAP-Rule" id="MF_00028"/>
    </source>
</evidence>
<keyword evidence="4 7" id="KW-0169">Cobalamin biosynthesis</keyword>
<dbReference type="Gene3D" id="3.40.50.300">
    <property type="entry name" value="P-loop containing nucleotide triphosphate hydrolases"/>
    <property type="match status" value="1"/>
</dbReference>
<dbReference type="SUPFAM" id="SSF52317">
    <property type="entry name" value="Class I glutamine amidotransferase-like"/>
    <property type="match status" value="1"/>
</dbReference>
<dbReference type="InterPro" id="IPR011698">
    <property type="entry name" value="GATase_3"/>
</dbReference>
<evidence type="ECO:0000259" key="9">
    <source>
        <dbReference type="Pfam" id="PF07685"/>
    </source>
</evidence>
<feature type="active site" evidence="7">
    <location>
        <position position="437"/>
    </location>
</feature>
<dbReference type="RefSeq" id="WP_142818525.1">
    <property type="nucleotide sequence ID" value="NZ_CP035503.1"/>
</dbReference>
<proteinExistence type="inferred from homology"/>
<dbReference type="InterPro" id="IPR004459">
    <property type="entry name" value="CobQ_synth"/>
</dbReference>
<dbReference type="CDD" id="cd01750">
    <property type="entry name" value="GATase1_CobQ"/>
    <property type="match status" value="1"/>
</dbReference>
<evidence type="ECO:0000259" key="8">
    <source>
        <dbReference type="Pfam" id="PF01656"/>
    </source>
</evidence>
<dbReference type="InterPro" id="IPR027417">
    <property type="entry name" value="P-loop_NTPase"/>
</dbReference>
<dbReference type="HAMAP" id="MF_00028">
    <property type="entry name" value="CobQ"/>
    <property type="match status" value="1"/>
</dbReference>
<feature type="domain" description="CobB/CobQ-like glutamine amidotransferase" evidence="9">
    <location>
        <begin position="252"/>
        <end position="443"/>
    </location>
</feature>
<dbReference type="PANTHER" id="PTHR21343:SF1">
    <property type="entry name" value="COBYRIC ACID SYNTHASE"/>
    <property type="match status" value="1"/>
</dbReference>
<dbReference type="PROSITE" id="PS51274">
    <property type="entry name" value="GATASE_COBBQ"/>
    <property type="match status" value="1"/>
</dbReference>
<evidence type="ECO:0000256" key="2">
    <source>
        <dbReference type="ARBA" id="ARBA00006205"/>
    </source>
</evidence>
<evidence type="ECO:0000256" key="6">
    <source>
        <dbReference type="ARBA" id="ARBA00025166"/>
    </source>
</evidence>
<comment type="function">
    <text evidence="6 7">Catalyzes amidations at positions B, D, E, and G on adenosylcobyrinic A,C-diamide. NH(2) groups are provided by glutamine, and one molecule of ATP is hydrogenolyzed for each amidation.</text>
</comment>
<dbReference type="InterPro" id="IPR033949">
    <property type="entry name" value="CobQ_GATase1"/>
</dbReference>
<dbReference type="GO" id="GO:0009236">
    <property type="term" value="P:cobalamin biosynthetic process"/>
    <property type="evidence" value="ECO:0007669"/>
    <property type="project" value="UniProtKB-UniRule"/>
</dbReference>
<dbReference type="AlphaFoldDB" id="A0A515DAC9"/>
<dbReference type="InterPro" id="IPR002586">
    <property type="entry name" value="CobQ/CobB/MinD/ParA_Nub-bd_dom"/>
</dbReference>
<evidence type="ECO:0000313" key="11">
    <source>
        <dbReference type="Proteomes" id="UP000316798"/>
    </source>
</evidence>
<dbReference type="PANTHER" id="PTHR21343">
    <property type="entry name" value="DETHIOBIOTIN SYNTHETASE"/>
    <property type="match status" value="1"/>
</dbReference>
<dbReference type="GO" id="GO:0015420">
    <property type="term" value="F:ABC-type vitamin B12 transporter activity"/>
    <property type="evidence" value="ECO:0007669"/>
    <property type="project" value="UniProtKB-UniRule"/>
</dbReference>
<dbReference type="Pfam" id="PF07685">
    <property type="entry name" value="GATase_3"/>
    <property type="match status" value="1"/>
</dbReference>
<dbReference type="OrthoDB" id="9808302at2"/>
<evidence type="ECO:0000256" key="5">
    <source>
        <dbReference type="ARBA" id="ARBA00022962"/>
    </source>
</evidence>
<feature type="domain" description="CobQ/CobB/MinD/ParA nucleotide binding" evidence="8">
    <location>
        <begin position="6"/>
        <end position="222"/>
    </location>
</feature>
<evidence type="ECO:0000256" key="4">
    <source>
        <dbReference type="ARBA" id="ARBA00022573"/>
    </source>
</evidence>